<keyword evidence="3" id="KW-1185">Reference proteome</keyword>
<feature type="compositionally biased region" description="Basic and acidic residues" evidence="1">
    <location>
        <begin position="124"/>
        <end position="141"/>
    </location>
</feature>
<evidence type="ECO:0000256" key="1">
    <source>
        <dbReference type="SAM" id="MobiDB-lite"/>
    </source>
</evidence>
<dbReference type="Pfam" id="PF07120">
    <property type="entry name" value="DUF1376"/>
    <property type="match status" value="1"/>
</dbReference>
<dbReference type="OrthoDB" id="7211084at2"/>
<evidence type="ECO:0008006" key="4">
    <source>
        <dbReference type="Google" id="ProtNLM"/>
    </source>
</evidence>
<feature type="region of interest" description="Disordered" evidence="1">
    <location>
        <begin position="121"/>
        <end position="216"/>
    </location>
</feature>
<dbReference type="AlphaFoldDB" id="A0A2B8B3Q1"/>
<name>A0A2B8B3Q1_9PROT</name>
<dbReference type="Proteomes" id="UP000225379">
    <property type="component" value="Unassembled WGS sequence"/>
</dbReference>
<protein>
    <recommendedName>
        <fullName evidence="4">DUF1376 domain-containing protein</fullName>
    </recommendedName>
</protein>
<gene>
    <name evidence="2" type="ORF">CRT60_21890</name>
</gene>
<dbReference type="EMBL" id="PDKW01000042">
    <property type="protein sequence ID" value="PGH55904.1"/>
    <property type="molecule type" value="Genomic_DNA"/>
</dbReference>
<sequence length="389" mass="42762">MSTEHLPDPLVPAEVDISKLDGFMLDTRRVLSSELLALSSGDEFKAAVILWCRAWQQRPAASLPNNPAILASFAGVTVQRWNKIKDMALRGFILCNDGRLYHRVLAEDAMRAWDSLLKRHDRTKKATEARKKGRDDDRNDGRQTPAQDARNDERHVQRNDDRNDQRNEVPTVARDRTGQDRTGQELRSKTEESSAGGRPPAGAHEAGRPADGLDDGISAIRQGLADGFERWFDLPDRPISPADGELIADWIAAGAERGLSPTDTAAAVVDEVRRQFRQLAGKDAGAPRSLRAVLDRDVRTAIAHARPARSGMSLLPVPEPYAGHFDAVEWHAWLFVCRITTADGIATVEAPTTMHRDRIAQHLAPRLMAALGVRGVEVTIATGRGRSAA</sequence>
<comment type="caution">
    <text evidence="2">The sequence shown here is derived from an EMBL/GenBank/DDBJ whole genome shotgun (WGS) entry which is preliminary data.</text>
</comment>
<reference evidence="3" key="1">
    <citation type="submission" date="2017-10" db="EMBL/GenBank/DDBJ databases">
        <authorList>
            <person name="Kravchenko I.K."/>
            <person name="Grouzdev D.S."/>
        </authorList>
    </citation>
    <scope>NUCLEOTIDE SEQUENCE [LARGE SCALE GENOMIC DNA]</scope>
    <source>
        <strain evidence="3">B2</strain>
    </source>
</reference>
<accession>A0A2B8B3Q1</accession>
<evidence type="ECO:0000313" key="2">
    <source>
        <dbReference type="EMBL" id="PGH55904.1"/>
    </source>
</evidence>
<feature type="compositionally biased region" description="Basic and acidic residues" evidence="1">
    <location>
        <begin position="149"/>
        <end position="192"/>
    </location>
</feature>
<dbReference type="RefSeq" id="WP_098738618.1">
    <property type="nucleotide sequence ID" value="NZ_PDKW01000042.1"/>
</dbReference>
<dbReference type="InterPro" id="IPR010781">
    <property type="entry name" value="DUF1376"/>
</dbReference>
<organism evidence="2 3">
    <name type="scientific">Azospirillum palustre</name>
    <dbReference type="NCBI Taxonomy" id="2044885"/>
    <lineage>
        <taxon>Bacteria</taxon>
        <taxon>Pseudomonadati</taxon>
        <taxon>Pseudomonadota</taxon>
        <taxon>Alphaproteobacteria</taxon>
        <taxon>Rhodospirillales</taxon>
        <taxon>Azospirillaceae</taxon>
        <taxon>Azospirillum</taxon>
    </lineage>
</organism>
<evidence type="ECO:0000313" key="3">
    <source>
        <dbReference type="Proteomes" id="UP000225379"/>
    </source>
</evidence>
<proteinExistence type="predicted"/>